<evidence type="ECO:0000256" key="9">
    <source>
        <dbReference type="ARBA" id="ARBA00022676"/>
    </source>
</evidence>
<dbReference type="CDD" id="cd06223">
    <property type="entry name" value="PRTases_typeI"/>
    <property type="match status" value="1"/>
</dbReference>
<comment type="function">
    <text evidence="2 12">Catalyzes a salvage reaction resulting in the formation of AMP, that is energically less costly than de novo synthesis.</text>
</comment>
<dbReference type="GO" id="GO:0003999">
    <property type="term" value="F:adenine phosphoribosyltransferase activity"/>
    <property type="evidence" value="ECO:0007669"/>
    <property type="project" value="UniProtKB-UniRule"/>
</dbReference>
<dbReference type="GO" id="GO:0016208">
    <property type="term" value="F:AMP binding"/>
    <property type="evidence" value="ECO:0007669"/>
    <property type="project" value="TreeGrafter"/>
</dbReference>
<dbReference type="UniPathway" id="UPA00588">
    <property type="reaction ID" value="UER00646"/>
</dbReference>
<dbReference type="EC" id="2.4.2.7" evidence="7 12"/>
<comment type="catalytic activity">
    <reaction evidence="1 12">
        <text>AMP + diphosphate = 5-phospho-alpha-D-ribose 1-diphosphate + adenine</text>
        <dbReference type="Rhea" id="RHEA:16609"/>
        <dbReference type="ChEBI" id="CHEBI:16708"/>
        <dbReference type="ChEBI" id="CHEBI:33019"/>
        <dbReference type="ChEBI" id="CHEBI:58017"/>
        <dbReference type="ChEBI" id="CHEBI:456215"/>
        <dbReference type="EC" id="2.4.2.7"/>
    </reaction>
</comment>
<dbReference type="PANTHER" id="PTHR32315:SF3">
    <property type="entry name" value="ADENINE PHOSPHORIBOSYLTRANSFERASE"/>
    <property type="match status" value="1"/>
</dbReference>
<gene>
    <name evidence="12" type="primary">apt</name>
    <name evidence="14" type="ORF">GSD1FS_1516</name>
</gene>
<keyword evidence="10 12" id="KW-0808">Transferase</keyword>
<dbReference type="Gene3D" id="3.40.50.2020">
    <property type="match status" value="1"/>
</dbReference>
<comment type="similarity">
    <text evidence="5 12">Belongs to the purine/pyrimidine phosphoribosyltransferase family.</text>
</comment>
<dbReference type="GO" id="GO:0006166">
    <property type="term" value="P:purine ribonucleoside salvage"/>
    <property type="evidence" value="ECO:0007669"/>
    <property type="project" value="UniProtKB-KW"/>
</dbReference>
<dbReference type="FunFam" id="3.40.50.2020:FF:000004">
    <property type="entry name" value="Adenine phosphoribosyltransferase"/>
    <property type="match status" value="1"/>
</dbReference>
<dbReference type="NCBIfam" id="NF002636">
    <property type="entry name" value="PRK02304.1-5"/>
    <property type="match status" value="1"/>
</dbReference>
<proteinExistence type="inferred from homology"/>
<evidence type="ECO:0000256" key="12">
    <source>
        <dbReference type="HAMAP-Rule" id="MF_00004"/>
    </source>
</evidence>
<evidence type="ECO:0000313" key="14">
    <source>
        <dbReference type="EMBL" id="MUH60163.1"/>
    </source>
</evidence>
<dbReference type="GO" id="GO:0006168">
    <property type="term" value="P:adenine salvage"/>
    <property type="evidence" value="ECO:0007669"/>
    <property type="project" value="InterPro"/>
</dbReference>
<evidence type="ECO:0000256" key="6">
    <source>
        <dbReference type="ARBA" id="ARBA00011738"/>
    </source>
</evidence>
<keyword evidence="9 12" id="KW-0328">Glycosyltransferase</keyword>
<dbReference type="HAMAP" id="MF_00004">
    <property type="entry name" value="Aden_phosphoribosyltr"/>
    <property type="match status" value="1"/>
</dbReference>
<dbReference type="AlphaFoldDB" id="A0A7K1J672"/>
<dbReference type="GO" id="GO:0044209">
    <property type="term" value="P:AMP salvage"/>
    <property type="evidence" value="ECO:0007669"/>
    <property type="project" value="UniProtKB-UniRule"/>
</dbReference>
<evidence type="ECO:0000256" key="7">
    <source>
        <dbReference type="ARBA" id="ARBA00011893"/>
    </source>
</evidence>
<dbReference type="InterPro" id="IPR029057">
    <property type="entry name" value="PRTase-like"/>
</dbReference>
<keyword evidence="8 12" id="KW-0963">Cytoplasm</keyword>
<comment type="caution">
    <text evidence="14">The sequence shown here is derived from an EMBL/GenBank/DDBJ whole genome shotgun (WGS) entry which is preliminary data.</text>
</comment>
<dbReference type="InterPro" id="IPR050054">
    <property type="entry name" value="UPRTase/APRTase"/>
</dbReference>
<organism evidence="14 15">
    <name type="scientific">Bifidobacterium canis</name>
    <dbReference type="NCBI Taxonomy" id="2610880"/>
    <lineage>
        <taxon>Bacteria</taxon>
        <taxon>Bacillati</taxon>
        <taxon>Actinomycetota</taxon>
        <taxon>Actinomycetes</taxon>
        <taxon>Bifidobacteriales</taxon>
        <taxon>Bifidobacteriaceae</taxon>
        <taxon>Bifidobacterium</taxon>
    </lineage>
</organism>
<dbReference type="GO" id="GO:0005737">
    <property type="term" value="C:cytoplasm"/>
    <property type="evidence" value="ECO:0007669"/>
    <property type="project" value="UniProtKB-SubCell"/>
</dbReference>
<keyword evidence="15" id="KW-1185">Reference proteome</keyword>
<dbReference type="InterPro" id="IPR005764">
    <property type="entry name" value="Ade_phspho_trans"/>
</dbReference>
<sequence>MHLSRRCSIFDFTDSHDSRFSEKGILFRDFMPVFADARGMQILIDALIKALPVDADQFDSIAGLEARGFLFGPAMAARLNKGFIAIRKAGKLPPPVHSCSYALEYGTATLEIEDCAVKPGERVLIVDDLIATGGSAAAACDLIKSVGGEIAGYSFVMELDGLNGRKALGDYPTSSLLQMPA</sequence>
<evidence type="ECO:0000256" key="11">
    <source>
        <dbReference type="ARBA" id="ARBA00022726"/>
    </source>
</evidence>
<evidence type="ECO:0000313" key="15">
    <source>
        <dbReference type="Proteomes" id="UP000487882"/>
    </source>
</evidence>
<dbReference type="PANTHER" id="PTHR32315">
    <property type="entry name" value="ADENINE PHOSPHORIBOSYLTRANSFERASE"/>
    <property type="match status" value="1"/>
</dbReference>
<feature type="domain" description="Phosphoribosyltransferase" evidence="13">
    <location>
        <begin position="43"/>
        <end position="152"/>
    </location>
</feature>
<evidence type="ECO:0000256" key="4">
    <source>
        <dbReference type="ARBA" id="ARBA00004659"/>
    </source>
</evidence>
<keyword evidence="11 12" id="KW-0660">Purine salvage</keyword>
<evidence type="ECO:0000256" key="10">
    <source>
        <dbReference type="ARBA" id="ARBA00022679"/>
    </source>
</evidence>
<dbReference type="InterPro" id="IPR000836">
    <property type="entry name" value="PRTase_dom"/>
</dbReference>
<evidence type="ECO:0000259" key="13">
    <source>
        <dbReference type="Pfam" id="PF00156"/>
    </source>
</evidence>
<comment type="subunit">
    <text evidence="6 12">Homodimer.</text>
</comment>
<dbReference type="SUPFAM" id="SSF53271">
    <property type="entry name" value="PRTase-like"/>
    <property type="match status" value="1"/>
</dbReference>
<accession>A0A7K1J672</accession>
<comment type="subcellular location">
    <subcellularLocation>
        <location evidence="3 12">Cytoplasm</location>
    </subcellularLocation>
</comment>
<dbReference type="Proteomes" id="UP000487882">
    <property type="component" value="Unassembled WGS sequence"/>
</dbReference>
<evidence type="ECO:0000256" key="1">
    <source>
        <dbReference type="ARBA" id="ARBA00000868"/>
    </source>
</evidence>
<dbReference type="GO" id="GO:0002055">
    <property type="term" value="F:adenine binding"/>
    <property type="evidence" value="ECO:0007669"/>
    <property type="project" value="TreeGrafter"/>
</dbReference>
<evidence type="ECO:0000256" key="8">
    <source>
        <dbReference type="ARBA" id="ARBA00022490"/>
    </source>
</evidence>
<evidence type="ECO:0000256" key="5">
    <source>
        <dbReference type="ARBA" id="ARBA00008391"/>
    </source>
</evidence>
<reference evidence="14 15" key="1">
    <citation type="submission" date="2019-09" db="EMBL/GenBank/DDBJ databases">
        <title>Bifidobacterium canis sp. nov., isolated from the digestive tract of German Shepherd dog puppy.</title>
        <authorList>
            <person name="Bunesova V."/>
        </authorList>
    </citation>
    <scope>NUCLEOTIDE SEQUENCE [LARGE SCALE GENOMIC DNA]</scope>
    <source>
        <strain evidence="14 15">GSD1FS</strain>
    </source>
</reference>
<dbReference type="Pfam" id="PF00156">
    <property type="entry name" value="Pribosyltran"/>
    <property type="match status" value="1"/>
</dbReference>
<comment type="pathway">
    <text evidence="4 12">Purine metabolism; AMP biosynthesis via salvage pathway; AMP from adenine: step 1/1.</text>
</comment>
<protein>
    <recommendedName>
        <fullName evidence="7 12">Adenine phosphoribosyltransferase</fullName>
        <shortName evidence="12">APRT</shortName>
        <ecNumber evidence="7 12">2.4.2.7</ecNumber>
    </recommendedName>
</protein>
<evidence type="ECO:0000256" key="3">
    <source>
        <dbReference type="ARBA" id="ARBA00004496"/>
    </source>
</evidence>
<dbReference type="EMBL" id="WNLP01000008">
    <property type="protein sequence ID" value="MUH60163.1"/>
    <property type="molecule type" value="Genomic_DNA"/>
</dbReference>
<evidence type="ECO:0000256" key="2">
    <source>
        <dbReference type="ARBA" id="ARBA00003968"/>
    </source>
</evidence>
<name>A0A7K1J672_9BIFI</name>